<proteinExistence type="predicted"/>
<reference evidence="1" key="1">
    <citation type="submission" date="2014-12" db="EMBL/GenBank/DDBJ databases">
        <title>Insight into the proteome of Arion vulgaris.</title>
        <authorList>
            <person name="Aradska J."/>
            <person name="Bulat T."/>
            <person name="Smidak R."/>
            <person name="Sarate P."/>
            <person name="Gangsoo J."/>
            <person name="Sialana F."/>
            <person name="Bilban M."/>
            <person name="Lubec G."/>
        </authorList>
    </citation>
    <scope>NUCLEOTIDE SEQUENCE</scope>
    <source>
        <tissue evidence="1">Skin</tissue>
    </source>
</reference>
<accession>A0A0B7B7H7</accession>
<name>A0A0B7B7H7_9EUPU</name>
<dbReference type="EMBL" id="HACG01042063">
    <property type="protein sequence ID" value="CEK88928.1"/>
    <property type="molecule type" value="Transcribed_RNA"/>
</dbReference>
<evidence type="ECO:0000313" key="1">
    <source>
        <dbReference type="EMBL" id="CEK88928.1"/>
    </source>
</evidence>
<dbReference type="AlphaFoldDB" id="A0A0B7B7H7"/>
<organism evidence="1">
    <name type="scientific">Arion vulgaris</name>
    <dbReference type="NCBI Taxonomy" id="1028688"/>
    <lineage>
        <taxon>Eukaryota</taxon>
        <taxon>Metazoa</taxon>
        <taxon>Spiralia</taxon>
        <taxon>Lophotrochozoa</taxon>
        <taxon>Mollusca</taxon>
        <taxon>Gastropoda</taxon>
        <taxon>Heterobranchia</taxon>
        <taxon>Euthyneura</taxon>
        <taxon>Panpulmonata</taxon>
        <taxon>Eupulmonata</taxon>
        <taxon>Stylommatophora</taxon>
        <taxon>Helicina</taxon>
        <taxon>Arionoidea</taxon>
        <taxon>Arionidae</taxon>
        <taxon>Arion</taxon>
    </lineage>
</organism>
<gene>
    <name evidence="1" type="primary">ORF167915</name>
</gene>
<sequence length="58" mass="6670">MKSIGKHGLTSENLKQHSQTRLSPHFKNVDIFFAALLDHTILSSTKDIYLHTWSDGRF</sequence>
<protein>
    <submittedName>
        <fullName evidence="1">Uncharacterized protein</fullName>
    </submittedName>
</protein>